<feature type="short sequence motif" description="HXTX 2" evidence="2">
    <location>
        <begin position="127"/>
        <end position="130"/>
    </location>
</feature>
<dbReference type="PANTHER" id="PTHR35561:SF1">
    <property type="entry name" value="RNA 2',3'-CYCLIC PHOSPHODIESTERASE"/>
    <property type="match status" value="1"/>
</dbReference>
<evidence type="ECO:0000259" key="3">
    <source>
        <dbReference type="Pfam" id="PF02834"/>
    </source>
</evidence>
<dbReference type="SUPFAM" id="SSF55144">
    <property type="entry name" value="LigT-like"/>
    <property type="match status" value="1"/>
</dbReference>
<dbReference type="HAMAP" id="MF_01940">
    <property type="entry name" value="RNA_CPDase"/>
    <property type="match status" value="1"/>
</dbReference>
<name>A0A154BP14_ANASB</name>
<dbReference type="STRING" id="1794912.AXX12_11130"/>
<comment type="function">
    <text evidence="2">Hydrolyzes RNA 2',3'-cyclic phosphodiester to an RNA 2'-phosphomonoester.</text>
</comment>
<feature type="domain" description="Phosphoesterase HXTX" evidence="3">
    <location>
        <begin position="8"/>
        <end position="91"/>
    </location>
</feature>
<comment type="catalytic activity">
    <reaction evidence="2">
        <text>a 3'-end 2',3'-cyclophospho-ribonucleotide-RNA + H2O = a 3'-end 2'-phospho-ribonucleotide-RNA + H(+)</text>
        <dbReference type="Rhea" id="RHEA:11828"/>
        <dbReference type="Rhea" id="RHEA-COMP:10464"/>
        <dbReference type="Rhea" id="RHEA-COMP:17353"/>
        <dbReference type="ChEBI" id="CHEBI:15377"/>
        <dbReference type="ChEBI" id="CHEBI:15378"/>
        <dbReference type="ChEBI" id="CHEBI:83064"/>
        <dbReference type="ChEBI" id="CHEBI:173113"/>
        <dbReference type="EC" id="3.1.4.58"/>
    </reaction>
</comment>
<evidence type="ECO:0000256" key="1">
    <source>
        <dbReference type="ARBA" id="ARBA00022801"/>
    </source>
</evidence>
<dbReference type="Gene3D" id="3.90.1140.10">
    <property type="entry name" value="Cyclic phosphodiesterase"/>
    <property type="match status" value="1"/>
</dbReference>
<feature type="short sequence motif" description="HXTX 1" evidence="2">
    <location>
        <begin position="40"/>
        <end position="43"/>
    </location>
</feature>
<dbReference type="RefSeq" id="WP_066243484.1">
    <property type="nucleotide sequence ID" value="NZ_LSGP01000020.1"/>
</dbReference>
<evidence type="ECO:0000256" key="2">
    <source>
        <dbReference type="HAMAP-Rule" id="MF_01940"/>
    </source>
</evidence>
<comment type="caution">
    <text evidence="4">The sequence shown here is derived from an EMBL/GenBank/DDBJ whole genome shotgun (WGS) entry which is preliminary data.</text>
</comment>
<dbReference type="InterPro" id="IPR004175">
    <property type="entry name" value="RNA_CPDase"/>
</dbReference>
<keyword evidence="1 2" id="KW-0378">Hydrolase</keyword>
<proteinExistence type="inferred from homology"/>
<accession>A0A154BP14</accession>
<keyword evidence="5" id="KW-1185">Reference proteome</keyword>
<gene>
    <name evidence="4" type="ORF">AXX12_11130</name>
</gene>
<dbReference type="InterPro" id="IPR014051">
    <property type="entry name" value="Phosphoesterase_HXTX"/>
</dbReference>
<dbReference type="OrthoDB" id="9789350at2"/>
<dbReference type="GO" id="GO:0008664">
    <property type="term" value="F:RNA 2',3'-cyclic 3'-phosphodiesterase activity"/>
    <property type="evidence" value="ECO:0007669"/>
    <property type="project" value="UniProtKB-EC"/>
</dbReference>
<organism evidence="4 5">
    <name type="scientific">Anaerosporomusa subterranea</name>
    <dbReference type="NCBI Taxonomy" id="1794912"/>
    <lineage>
        <taxon>Bacteria</taxon>
        <taxon>Bacillati</taxon>
        <taxon>Bacillota</taxon>
        <taxon>Negativicutes</taxon>
        <taxon>Acetonemataceae</taxon>
        <taxon>Anaerosporomusa</taxon>
    </lineage>
</organism>
<dbReference type="NCBIfam" id="TIGR02258">
    <property type="entry name" value="2_5_ligase"/>
    <property type="match status" value="1"/>
</dbReference>
<reference evidence="4 5" key="1">
    <citation type="submission" date="2016-02" db="EMBL/GenBank/DDBJ databases">
        <title>Anaerosporomusa subterraneum gen. nov., sp. nov., a spore-forming obligate anaerobe isolated from saprolite.</title>
        <authorList>
            <person name="Choi J.K."/>
            <person name="Shah M."/>
            <person name="Yee N."/>
        </authorList>
    </citation>
    <scope>NUCLEOTIDE SEQUENCE [LARGE SCALE GENOMIC DNA]</scope>
    <source>
        <strain evidence="4 5">RU4</strain>
    </source>
</reference>
<feature type="active site" description="Proton acceptor" evidence="2">
    <location>
        <position position="127"/>
    </location>
</feature>
<evidence type="ECO:0000313" key="4">
    <source>
        <dbReference type="EMBL" id="KYZ75753.1"/>
    </source>
</evidence>
<comment type="similarity">
    <text evidence="2">Belongs to the 2H phosphoesterase superfamily. ThpR family.</text>
</comment>
<dbReference type="AlphaFoldDB" id="A0A154BP14"/>
<dbReference type="PANTHER" id="PTHR35561">
    <property type="entry name" value="RNA 2',3'-CYCLIC PHOSPHODIESTERASE"/>
    <property type="match status" value="1"/>
</dbReference>
<dbReference type="Pfam" id="PF02834">
    <property type="entry name" value="LigT_PEase"/>
    <property type="match status" value="2"/>
</dbReference>
<dbReference type="EC" id="3.1.4.58" evidence="2"/>
<protein>
    <recommendedName>
        <fullName evidence="2">RNA 2',3'-cyclic phosphodiesterase</fullName>
        <shortName evidence="2">RNA 2',3'-CPDase</shortName>
        <ecNumber evidence="2">3.1.4.58</ecNumber>
    </recommendedName>
</protein>
<dbReference type="GO" id="GO:0004113">
    <property type="term" value="F:2',3'-cyclic-nucleotide 3'-phosphodiesterase activity"/>
    <property type="evidence" value="ECO:0007669"/>
    <property type="project" value="InterPro"/>
</dbReference>
<dbReference type="InterPro" id="IPR009097">
    <property type="entry name" value="Cyclic_Pdiesterase"/>
</dbReference>
<feature type="domain" description="Phosphoesterase HXTX" evidence="3">
    <location>
        <begin position="98"/>
        <end position="164"/>
    </location>
</feature>
<sequence length="182" mass="20676">MRLFISVEFPADILAALTELQREIRAKVERGRFKRSENFHLTLKFLGETPHETLDRLVERLSEAAKGQQEFSLRLGQVGVFGARPPIRVIWQGLAGDTERLYSLQQAVEKACSAIGFASEKRPYSPHITLAQDVTPLPGKPYLPQSLPDLPFSVREFALVLSEERDRKRLYTTLHSFSLAQK</sequence>
<dbReference type="EMBL" id="LSGP01000020">
    <property type="protein sequence ID" value="KYZ75753.1"/>
    <property type="molecule type" value="Genomic_DNA"/>
</dbReference>
<feature type="active site" description="Proton donor" evidence="2">
    <location>
        <position position="40"/>
    </location>
</feature>
<dbReference type="Proteomes" id="UP000076268">
    <property type="component" value="Unassembled WGS sequence"/>
</dbReference>
<evidence type="ECO:0000313" key="5">
    <source>
        <dbReference type="Proteomes" id="UP000076268"/>
    </source>
</evidence>